<protein>
    <submittedName>
        <fullName evidence="3">Uncharacterized protein</fullName>
    </submittedName>
</protein>
<keyword evidence="2" id="KW-0732">Signal</keyword>
<evidence type="ECO:0000313" key="3">
    <source>
        <dbReference type="EMBL" id="RXH55058.1"/>
    </source>
</evidence>
<organism evidence="3 4">
    <name type="scientific">Granulicella sibirica</name>
    <dbReference type="NCBI Taxonomy" id="2479048"/>
    <lineage>
        <taxon>Bacteria</taxon>
        <taxon>Pseudomonadati</taxon>
        <taxon>Acidobacteriota</taxon>
        <taxon>Terriglobia</taxon>
        <taxon>Terriglobales</taxon>
        <taxon>Acidobacteriaceae</taxon>
        <taxon>Granulicella</taxon>
    </lineage>
</organism>
<name>A0A4Q0SZJ2_9BACT</name>
<reference evidence="3 4" key="1">
    <citation type="submission" date="2018-11" db="EMBL/GenBank/DDBJ databases">
        <authorList>
            <person name="Mardanov A.V."/>
            <person name="Ravin N.V."/>
            <person name="Dedysh S.N."/>
        </authorList>
    </citation>
    <scope>NUCLEOTIDE SEQUENCE [LARGE SCALE GENOMIC DNA]</scope>
    <source>
        <strain evidence="3 4">AF10</strain>
    </source>
</reference>
<feature type="chain" id="PRO_5020231357" evidence="2">
    <location>
        <begin position="22"/>
        <end position="206"/>
    </location>
</feature>
<proteinExistence type="predicted"/>
<feature type="signal peptide" evidence="2">
    <location>
        <begin position="1"/>
        <end position="21"/>
    </location>
</feature>
<dbReference type="AlphaFoldDB" id="A0A4Q0SZJ2"/>
<dbReference type="Proteomes" id="UP000289437">
    <property type="component" value="Unassembled WGS sequence"/>
</dbReference>
<dbReference type="EMBL" id="RDSM01000003">
    <property type="protein sequence ID" value="RXH55058.1"/>
    <property type="molecule type" value="Genomic_DNA"/>
</dbReference>
<evidence type="ECO:0000313" key="4">
    <source>
        <dbReference type="Proteomes" id="UP000289437"/>
    </source>
</evidence>
<dbReference type="RefSeq" id="WP_128914737.1">
    <property type="nucleotide sequence ID" value="NZ_RDSM01000003.1"/>
</dbReference>
<keyword evidence="4" id="KW-1185">Reference proteome</keyword>
<reference evidence="4" key="2">
    <citation type="submission" date="2019-02" db="EMBL/GenBank/DDBJ databases">
        <title>Granulicella sibirica sp. nov., a psychrotolerant acidobacterium isolated from an organic soil layer in forested tundra, West Siberia.</title>
        <authorList>
            <person name="Oshkin I.Y."/>
            <person name="Kulichevskaya I.S."/>
            <person name="Rijpstra W.I.C."/>
            <person name="Sinninghe Damste J.S."/>
            <person name="Rakitin A.L."/>
            <person name="Ravin N.V."/>
            <person name="Dedysh S.N."/>
        </authorList>
    </citation>
    <scope>NUCLEOTIDE SEQUENCE [LARGE SCALE GENOMIC DNA]</scope>
    <source>
        <strain evidence="4">AF10</strain>
    </source>
</reference>
<feature type="region of interest" description="Disordered" evidence="1">
    <location>
        <begin position="174"/>
        <end position="206"/>
    </location>
</feature>
<comment type="caution">
    <text evidence="3">The sequence shown here is derived from an EMBL/GenBank/DDBJ whole genome shotgun (WGS) entry which is preliminary data.</text>
</comment>
<evidence type="ECO:0000256" key="1">
    <source>
        <dbReference type="SAM" id="MobiDB-lite"/>
    </source>
</evidence>
<gene>
    <name evidence="3" type="ORF">GRAN_4162</name>
</gene>
<evidence type="ECO:0000256" key="2">
    <source>
        <dbReference type="SAM" id="SignalP"/>
    </source>
</evidence>
<accession>A0A4Q0SZJ2</accession>
<sequence length="206" mass="21537">MPDAVLASVFVLMLIAPCAFAVAAGRRQERELEEALAVPKRLESLVVEPVAAEEGAVAVELSGETVTQPEIVVTALVEATEAAPIEIEVEAAPESLSVAASQTRTDTFLQRRAEWAQIEALLAQADAARADAVALMALARAAAAKADAAAELAEIAAREMEDAAHLAATIREGYARDARGGGPNSPLPETHPSLDFPRSRGPRRAA</sequence>